<dbReference type="EMBL" id="KE145363">
    <property type="protein sequence ID" value="EPE30439.1"/>
    <property type="molecule type" value="Genomic_DNA"/>
</dbReference>
<feature type="domain" description="CCHC-type" evidence="9">
    <location>
        <begin position="475"/>
        <end position="489"/>
    </location>
</feature>
<gene>
    <name evidence="10" type="ORF">GLAREA_03406</name>
</gene>
<feature type="domain" description="CCHC-type" evidence="9">
    <location>
        <begin position="578"/>
        <end position="591"/>
    </location>
</feature>
<dbReference type="HOGENOM" id="CLU_345134_0_0_1"/>
<feature type="compositionally biased region" description="Basic residues" evidence="8">
    <location>
        <begin position="794"/>
        <end position="807"/>
    </location>
</feature>
<dbReference type="SMART" id="SM00343">
    <property type="entry name" value="ZnF_C2HC"/>
    <property type="match status" value="4"/>
</dbReference>
<evidence type="ECO:0000256" key="2">
    <source>
        <dbReference type="ARBA" id="ARBA00022723"/>
    </source>
</evidence>
<dbReference type="GO" id="GO:0071038">
    <property type="term" value="P:TRAMP-dependent tRNA surveillance pathway"/>
    <property type="evidence" value="ECO:0007669"/>
    <property type="project" value="TreeGrafter"/>
</dbReference>
<reference evidence="10 11" key="1">
    <citation type="journal article" date="2013" name="BMC Genomics">
        <title>Genomics-driven discovery of the pneumocandin biosynthetic gene cluster in the fungus Glarea lozoyensis.</title>
        <authorList>
            <person name="Chen L."/>
            <person name="Yue Q."/>
            <person name="Zhang X."/>
            <person name="Xiang M."/>
            <person name="Wang C."/>
            <person name="Li S."/>
            <person name="Che Y."/>
            <person name="Ortiz-Lopez F.J."/>
            <person name="Bills G.F."/>
            <person name="Liu X."/>
            <person name="An Z."/>
        </authorList>
    </citation>
    <scope>NUCLEOTIDE SEQUENCE [LARGE SCALE GENOMIC DNA]</scope>
    <source>
        <strain evidence="11">ATCC 20868 / MF5171</strain>
    </source>
</reference>
<dbReference type="Gene3D" id="4.10.60.10">
    <property type="entry name" value="Zinc finger, CCHC-type"/>
    <property type="match status" value="1"/>
</dbReference>
<evidence type="ECO:0000256" key="8">
    <source>
        <dbReference type="SAM" id="MobiDB-lite"/>
    </source>
</evidence>
<dbReference type="InterPro" id="IPR051644">
    <property type="entry name" value="TRAMP_AT-DNA-binding"/>
</dbReference>
<feature type="region of interest" description="Disordered" evidence="8">
    <location>
        <begin position="332"/>
        <end position="372"/>
    </location>
</feature>
<dbReference type="GO" id="GO:0071035">
    <property type="term" value="P:nuclear polyadenylation-dependent rRNA catabolic process"/>
    <property type="evidence" value="ECO:0007669"/>
    <property type="project" value="TreeGrafter"/>
</dbReference>
<keyword evidence="4 7" id="KW-0863">Zinc-finger</keyword>
<feature type="compositionally biased region" description="Polar residues" evidence="8">
    <location>
        <begin position="143"/>
        <end position="178"/>
    </location>
</feature>
<feature type="compositionally biased region" description="Polar residues" evidence="8">
    <location>
        <begin position="676"/>
        <end position="708"/>
    </location>
</feature>
<dbReference type="GO" id="GO:0003723">
    <property type="term" value="F:RNA binding"/>
    <property type="evidence" value="ECO:0007669"/>
    <property type="project" value="TreeGrafter"/>
</dbReference>
<keyword evidence="3" id="KW-0677">Repeat</keyword>
<feature type="compositionally biased region" description="Basic and acidic residues" evidence="8">
    <location>
        <begin position="17"/>
        <end position="26"/>
    </location>
</feature>
<evidence type="ECO:0000256" key="1">
    <source>
        <dbReference type="ARBA" id="ARBA00004123"/>
    </source>
</evidence>
<dbReference type="GO" id="GO:0071036">
    <property type="term" value="P:nuclear polyadenylation-dependent snoRNA catabolic process"/>
    <property type="evidence" value="ECO:0007669"/>
    <property type="project" value="TreeGrafter"/>
</dbReference>
<feature type="region of interest" description="Disordered" evidence="8">
    <location>
        <begin position="1"/>
        <end position="179"/>
    </location>
</feature>
<feature type="compositionally biased region" description="Basic and acidic residues" evidence="8">
    <location>
        <begin position="358"/>
        <end position="367"/>
    </location>
</feature>
<keyword evidence="5" id="KW-0862">Zinc</keyword>
<dbReference type="AlphaFoldDB" id="S3CZW0"/>
<name>S3CZW0_GLAL2</name>
<dbReference type="GO" id="GO:0071039">
    <property type="term" value="P:nuclear polyadenylation-dependent CUT catabolic process"/>
    <property type="evidence" value="ECO:0007669"/>
    <property type="project" value="TreeGrafter"/>
</dbReference>
<dbReference type="OrthoDB" id="7608935at2759"/>
<dbReference type="eggNOG" id="KOG4400">
    <property type="taxonomic scope" value="Eukaryota"/>
</dbReference>
<proteinExistence type="predicted"/>
<feature type="compositionally biased region" description="Basic and acidic residues" evidence="8">
    <location>
        <begin position="332"/>
        <end position="344"/>
    </location>
</feature>
<keyword evidence="2" id="KW-0479">Metal-binding</keyword>
<evidence type="ECO:0000256" key="3">
    <source>
        <dbReference type="ARBA" id="ARBA00022737"/>
    </source>
</evidence>
<feature type="compositionally biased region" description="Polar residues" evidence="8">
    <location>
        <begin position="94"/>
        <end position="111"/>
    </location>
</feature>
<dbReference type="InterPro" id="IPR001878">
    <property type="entry name" value="Znf_CCHC"/>
</dbReference>
<feature type="region of interest" description="Disordered" evidence="8">
    <location>
        <begin position="751"/>
        <end position="819"/>
    </location>
</feature>
<dbReference type="GO" id="GO:0071037">
    <property type="term" value="P:nuclear polyadenylation-dependent snRNA catabolic process"/>
    <property type="evidence" value="ECO:0007669"/>
    <property type="project" value="TreeGrafter"/>
</dbReference>
<sequence length="819" mass="91381">MEDDLSDSDSRTVVVGRKRDLQDMHYPDVSAGAVSSDDESRPAHLKRQKQNHDTSSHDREALVVGADGTPAKPAERQLTASEFEVLEMEHENPQKASSHSSSAVLEDQISQSDERARQSIGDANVAIPPDKIPANSAVGWNRGVQSGLRTSFGNKKQIKTSDQSQPSKSRNDSRSSNALELDTSKVEPVLLREKTWPLPSRYRDLMDLVNEGKTLYPSHKINKKQQPFRINGEEFHLRQVWDEEALPYKVTDLSFNIWIVQFLRMNATELDNLRARKIWFFREAFNRYIETWYWHVPQYRQRLVDTSTGSDVLTPETAVDIAIKFAPLPVKDMKRGPEKLHDTPAKPPVTQPGQKRTRLTDSAEHVTRVSSSVADNLSCSKADVRDITSSTLSEMPQSKPPQPADVTKVVTIPSSDDADGSSSSESSDHDVEMGNASPESRASTGAYGIDVDAVVEMALQRKYFSGDSPSSSIHRCLACGDDGHWRNECAVLDCGICGEQGKHSNFTCPKNQRCSKCSQRGHSFSSCPEKLQATKAEAGACGICQDKDHWDSNCHFVWRSFAPKPEEIRTVSRIPIHCYTCGATGHYGPECGLHSGPLLSGGYTWSQRNVRKYLDNASNDRAVSAGIDYTLPKFKAVNDFIPPPKDFSIKGKGKANDPFTVEDSEDDVDFLRPRVNPSTQRGHINFGKASQNQPRPQDSGFNRSQHMQNYPEDNMQYNVSGRGNYGMDYNRRQQYYPSTEYPAFAQSENLAPTEALRQNSDKPGRKRKSRTGGHESAAPKPKKQKPVVLGVPSKKPKKPKKTKRAKRREAEARLAQGVH</sequence>
<dbReference type="PROSITE" id="PS50158">
    <property type="entry name" value="ZF_CCHC"/>
    <property type="match status" value="2"/>
</dbReference>
<dbReference type="STRING" id="1116229.S3CZW0"/>
<dbReference type="OMA" id="CTEPWRS"/>
<protein>
    <submittedName>
        <fullName evidence="10">Retrovirus zinc finger-like protein</fullName>
    </submittedName>
</protein>
<dbReference type="PANTHER" id="PTHR46543:SF1">
    <property type="entry name" value="ZINC FINGER CCHC DOMAIN-CONTAINING PROTEIN 7"/>
    <property type="match status" value="1"/>
</dbReference>
<dbReference type="GO" id="GO:0008270">
    <property type="term" value="F:zinc ion binding"/>
    <property type="evidence" value="ECO:0007669"/>
    <property type="project" value="UniProtKB-KW"/>
</dbReference>
<feature type="region of interest" description="Disordered" evidence="8">
    <location>
        <begin position="645"/>
        <end position="729"/>
    </location>
</feature>
<evidence type="ECO:0000256" key="5">
    <source>
        <dbReference type="ARBA" id="ARBA00022833"/>
    </source>
</evidence>
<accession>S3CZW0</accession>
<comment type="subcellular location">
    <subcellularLocation>
        <location evidence="1">Nucleus</location>
    </subcellularLocation>
</comment>
<dbReference type="RefSeq" id="XP_008081850.1">
    <property type="nucleotide sequence ID" value="XM_008083659.1"/>
</dbReference>
<evidence type="ECO:0000259" key="9">
    <source>
        <dbReference type="PROSITE" id="PS50158"/>
    </source>
</evidence>
<evidence type="ECO:0000313" key="10">
    <source>
        <dbReference type="EMBL" id="EPE30439.1"/>
    </source>
</evidence>
<dbReference type="PANTHER" id="PTHR46543">
    <property type="entry name" value="ZINC FINGER CCHC DOMAIN-CONTAINING PROTEIN 7"/>
    <property type="match status" value="1"/>
</dbReference>
<dbReference type="GO" id="GO:0071031">
    <property type="term" value="P:nuclear mRNA surveillance of mRNA 3'-end processing"/>
    <property type="evidence" value="ECO:0007669"/>
    <property type="project" value="TreeGrafter"/>
</dbReference>
<dbReference type="KEGG" id="glz:GLAREA_03406"/>
<evidence type="ECO:0000313" key="11">
    <source>
        <dbReference type="Proteomes" id="UP000016922"/>
    </source>
</evidence>
<feature type="region of interest" description="Disordered" evidence="8">
    <location>
        <begin position="412"/>
        <end position="444"/>
    </location>
</feature>
<dbReference type="GeneID" id="19462461"/>
<keyword evidence="11" id="KW-1185">Reference proteome</keyword>
<feature type="compositionally biased region" description="Basic and acidic residues" evidence="8">
    <location>
        <begin position="50"/>
        <end position="61"/>
    </location>
</feature>
<keyword evidence="6" id="KW-0539">Nucleus</keyword>
<evidence type="ECO:0000256" key="6">
    <source>
        <dbReference type="ARBA" id="ARBA00023242"/>
    </source>
</evidence>
<evidence type="ECO:0000256" key="7">
    <source>
        <dbReference type="PROSITE-ProRule" id="PRU00047"/>
    </source>
</evidence>
<dbReference type="GO" id="GO:0031499">
    <property type="term" value="C:TRAMP complex"/>
    <property type="evidence" value="ECO:0007669"/>
    <property type="project" value="TreeGrafter"/>
</dbReference>
<dbReference type="Proteomes" id="UP000016922">
    <property type="component" value="Unassembled WGS sequence"/>
</dbReference>
<organism evidence="10 11">
    <name type="scientific">Glarea lozoyensis (strain ATCC 20868 / MF5171)</name>
    <dbReference type="NCBI Taxonomy" id="1116229"/>
    <lineage>
        <taxon>Eukaryota</taxon>
        <taxon>Fungi</taxon>
        <taxon>Dikarya</taxon>
        <taxon>Ascomycota</taxon>
        <taxon>Pezizomycotina</taxon>
        <taxon>Leotiomycetes</taxon>
        <taxon>Helotiales</taxon>
        <taxon>Helotiaceae</taxon>
        <taxon>Glarea</taxon>
    </lineage>
</organism>
<evidence type="ECO:0000256" key="4">
    <source>
        <dbReference type="ARBA" id="ARBA00022771"/>
    </source>
</evidence>